<name>A0A9X2KBQ4_9MICO</name>
<proteinExistence type="predicted"/>
<dbReference type="SUPFAM" id="SSF49313">
    <property type="entry name" value="Cadherin-like"/>
    <property type="match status" value="2"/>
</dbReference>
<feature type="region of interest" description="Disordered" evidence="1">
    <location>
        <begin position="903"/>
        <end position="931"/>
    </location>
</feature>
<dbReference type="GO" id="GO:0005509">
    <property type="term" value="F:calcium ion binding"/>
    <property type="evidence" value="ECO:0007669"/>
    <property type="project" value="InterPro"/>
</dbReference>
<reference evidence="4" key="1">
    <citation type="submission" date="2022-06" db="EMBL/GenBank/DDBJ databases">
        <title>Sequencing the genomes of 1000 actinobacteria strains.</title>
        <authorList>
            <person name="Klenk H.-P."/>
        </authorList>
    </citation>
    <scope>NUCLEOTIDE SEQUENCE</scope>
    <source>
        <strain evidence="4">DSM 22016</strain>
    </source>
</reference>
<dbReference type="GO" id="GO:0005975">
    <property type="term" value="P:carbohydrate metabolic process"/>
    <property type="evidence" value="ECO:0007669"/>
    <property type="project" value="UniProtKB-ARBA"/>
</dbReference>
<evidence type="ECO:0000313" key="5">
    <source>
        <dbReference type="Proteomes" id="UP001139722"/>
    </source>
</evidence>
<feature type="compositionally biased region" description="Pro residues" evidence="1">
    <location>
        <begin position="913"/>
        <end position="925"/>
    </location>
</feature>
<dbReference type="EMBL" id="JAMZDY010000001">
    <property type="protein sequence ID" value="MCP2370869.1"/>
    <property type="molecule type" value="Genomic_DNA"/>
</dbReference>
<organism evidence="4 5">
    <name type="scientific">Agromyces terreus</name>
    <dbReference type="NCBI Taxonomy" id="424795"/>
    <lineage>
        <taxon>Bacteria</taxon>
        <taxon>Bacillati</taxon>
        <taxon>Actinomycetota</taxon>
        <taxon>Actinomycetes</taxon>
        <taxon>Micrococcales</taxon>
        <taxon>Microbacteriaceae</taxon>
        <taxon>Agromyces</taxon>
    </lineage>
</organism>
<dbReference type="AlphaFoldDB" id="A0A9X2KBQ4"/>
<feature type="chain" id="PRO_5040943766" evidence="3">
    <location>
        <begin position="33"/>
        <end position="971"/>
    </location>
</feature>
<evidence type="ECO:0000313" key="4">
    <source>
        <dbReference type="EMBL" id="MCP2370869.1"/>
    </source>
</evidence>
<keyword evidence="5" id="KW-1185">Reference proteome</keyword>
<keyword evidence="2" id="KW-1133">Transmembrane helix</keyword>
<dbReference type="GO" id="GO:0016020">
    <property type="term" value="C:membrane"/>
    <property type="evidence" value="ECO:0007669"/>
    <property type="project" value="InterPro"/>
</dbReference>
<protein>
    <submittedName>
        <fullName evidence="4">Uncharacterized protein</fullName>
    </submittedName>
</protein>
<keyword evidence="2" id="KW-0812">Transmembrane</keyword>
<sequence length="971" mass="96535">MLRRLFRSVAGVLALLVVAAGIVVGAAAPAQAVPTVPSALTFTAGVDPGAPTVLVEPGTTENSALYADTFPPGMELEFFGDGSGIRLAGTPTTAGVYNVRFDVTFPGGPWMQPYTTVVTVQSAPVTPAPVWSTTTLGTITRLDSVNVGLVASDATSFAVTSGSLPAGLTLVGSTISGTATAAVGSFSFTVTATGQGGSTAQVLSGLIAARAIAWPAPSVGPFTAGVPVNLQLSGTNVEAFSVTGGAMPAGITLTPGGLLSGTPTASGTFDVAITGGNSDGSSITRSLSIVVNPAPPATWAGPTEILLTTGDSIFLAYSDVVGGQFSGLSSPIGLVQVGLSGSGITVTGLRPGTGSITLFLASPYAGYTEVVIPIEVRNAAVWVTESLGALREGVAIDATLALEATDATGYALTAGALPAGLTLGADGSITGRPTAAGAYAFTVEATNGIAVVPREFTGRVNTPLVEWVTDALAQVAVDAPLGVALDARHAASFTIAGGMLPPGASLGSDGTLKGTPTAAGSFAFTVRAANADDEHVDRAFTLDVLAPPAWTGPTSILLTTGGSFAVGPDDVVDGDFDALTLVSGGELLEPDADDARKLLSVAPGTAVVQVRMTNAVGVVRTADVTIEIRNAPVWVTESLGALREGVAADAALALEATDATGYALTAGALPAGLTLGADGSITGTPTAFGAYAFTVEATNGDVVVAREFTGDVNAPLVIWATTDLPMQHLNVAADLVFEAAHAVSFAVTDGALPDGLELAADGTISGAPTEAGSFDVEVTATNASGEAVARAFTVVVDEPVLSVVLDGEPGDAASGMGVIVTGSGLAPGAAFDVTMFSDPIVVEDGVVAADGTIDVAASLPDEVPFGAHELRVTAVGADGEAFTTSVWFSVGEDGEIVEISTVGPVAEPERRPAPAPAPSPSPEPSPAAVTATGMAATGVEPSIWLAGSTLLLALGAALQVMRRRRAELARR</sequence>
<evidence type="ECO:0000256" key="1">
    <source>
        <dbReference type="SAM" id="MobiDB-lite"/>
    </source>
</evidence>
<evidence type="ECO:0000256" key="2">
    <source>
        <dbReference type="SAM" id="Phobius"/>
    </source>
</evidence>
<feature type="signal peptide" evidence="3">
    <location>
        <begin position="1"/>
        <end position="32"/>
    </location>
</feature>
<keyword evidence="3" id="KW-0732">Signal</keyword>
<gene>
    <name evidence="4" type="ORF">BJ978_001545</name>
</gene>
<feature type="transmembrane region" description="Helical" evidence="2">
    <location>
        <begin position="943"/>
        <end position="961"/>
    </location>
</feature>
<dbReference type="OrthoDB" id="4993824at2"/>
<dbReference type="InterPro" id="IPR015919">
    <property type="entry name" value="Cadherin-like_sf"/>
</dbReference>
<keyword evidence="2" id="KW-0472">Membrane</keyword>
<evidence type="ECO:0000256" key="3">
    <source>
        <dbReference type="SAM" id="SignalP"/>
    </source>
</evidence>
<dbReference type="InterPro" id="IPR013783">
    <property type="entry name" value="Ig-like_fold"/>
</dbReference>
<dbReference type="RefSeq" id="WP_156999256.1">
    <property type="nucleotide sequence ID" value="NZ_JAMZDY010000001.1"/>
</dbReference>
<comment type="caution">
    <text evidence="4">The sequence shown here is derived from an EMBL/GenBank/DDBJ whole genome shotgun (WGS) entry which is preliminary data.</text>
</comment>
<dbReference type="Pfam" id="PF05345">
    <property type="entry name" value="He_PIG"/>
    <property type="match status" value="6"/>
</dbReference>
<dbReference type="Gene3D" id="2.60.40.10">
    <property type="entry name" value="Immunoglobulins"/>
    <property type="match status" value="6"/>
</dbReference>
<dbReference type="Proteomes" id="UP001139722">
    <property type="component" value="Unassembled WGS sequence"/>
</dbReference>
<accession>A0A9X2KBQ4</accession>